<dbReference type="AlphaFoldDB" id="A0A4P6K177"/>
<accession>A0A4P6K177</accession>
<evidence type="ECO:0000256" key="1">
    <source>
        <dbReference type="ARBA" id="ARBA00004141"/>
    </source>
</evidence>
<comment type="subcellular location">
    <subcellularLocation>
        <location evidence="1">Membrane</location>
        <topology evidence="1">Multi-pass membrane protein</topology>
    </subcellularLocation>
</comment>
<feature type="transmembrane region" description="Helical" evidence="7">
    <location>
        <begin position="417"/>
        <end position="434"/>
    </location>
</feature>
<dbReference type="Pfam" id="PF13641">
    <property type="entry name" value="Glyco_tranf_2_3"/>
    <property type="match status" value="1"/>
</dbReference>
<dbReference type="EMBL" id="CP035758">
    <property type="protein sequence ID" value="QBD81572.1"/>
    <property type="molecule type" value="Genomic_DNA"/>
</dbReference>
<name>A0A4P6K177_KTERU</name>
<dbReference type="GO" id="GO:0005886">
    <property type="term" value="C:plasma membrane"/>
    <property type="evidence" value="ECO:0007669"/>
    <property type="project" value="TreeGrafter"/>
</dbReference>
<feature type="transmembrane region" description="Helical" evidence="7">
    <location>
        <begin position="41"/>
        <end position="62"/>
    </location>
</feature>
<keyword evidence="2" id="KW-0328">Glycosyltransferase</keyword>
<dbReference type="SUPFAM" id="SSF53448">
    <property type="entry name" value="Nucleotide-diphospho-sugar transferases"/>
    <property type="match status" value="1"/>
</dbReference>
<feature type="transmembrane region" description="Helical" evidence="7">
    <location>
        <begin position="12"/>
        <end position="29"/>
    </location>
</feature>
<keyword evidence="9" id="KW-1185">Reference proteome</keyword>
<dbReference type="InterPro" id="IPR029044">
    <property type="entry name" value="Nucleotide-diphossugar_trans"/>
</dbReference>
<evidence type="ECO:0000313" key="9">
    <source>
        <dbReference type="Proteomes" id="UP000290365"/>
    </source>
</evidence>
<keyword evidence="5 7" id="KW-1133">Transmembrane helix</keyword>
<keyword evidence="4 7" id="KW-0812">Transmembrane</keyword>
<organism evidence="8 9">
    <name type="scientific">Ktedonosporobacter rubrisoli</name>
    <dbReference type="NCBI Taxonomy" id="2509675"/>
    <lineage>
        <taxon>Bacteria</taxon>
        <taxon>Bacillati</taxon>
        <taxon>Chloroflexota</taxon>
        <taxon>Ktedonobacteria</taxon>
        <taxon>Ktedonobacterales</taxon>
        <taxon>Ktedonosporobacteraceae</taxon>
        <taxon>Ktedonosporobacter</taxon>
    </lineage>
</organism>
<evidence type="ECO:0000256" key="4">
    <source>
        <dbReference type="ARBA" id="ARBA00022692"/>
    </source>
</evidence>
<dbReference type="Proteomes" id="UP000290365">
    <property type="component" value="Chromosome"/>
</dbReference>
<evidence type="ECO:0000256" key="7">
    <source>
        <dbReference type="SAM" id="Phobius"/>
    </source>
</evidence>
<feature type="transmembrane region" description="Helical" evidence="7">
    <location>
        <begin position="490"/>
        <end position="509"/>
    </location>
</feature>
<dbReference type="InterPro" id="IPR050321">
    <property type="entry name" value="Glycosyltr_2/OpgH_subfam"/>
</dbReference>
<feature type="transmembrane region" description="Helical" evidence="7">
    <location>
        <begin position="349"/>
        <end position="366"/>
    </location>
</feature>
<proteinExistence type="predicted"/>
<protein>
    <submittedName>
        <fullName evidence="8">Glycosyltransferase</fullName>
    </submittedName>
</protein>
<dbReference type="PANTHER" id="PTHR43867">
    <property type="entry name" value="CELLULOSE SYNTHASE CATALYTIC SUBUNIT A [UDP-FORMING]"/>
    <property type="match status" value="1"/>
</dbReference>
<feature type="transmembrane region" description="Helical" evidence="7">
    <location>
        <begin position="457"/>
        <end position="478"/>
    </location>
</feature>
<keyword evidence="6 7" id="KW-0472">Membrane</keyword>
<feature type="transmembrane region" description="Helical" evidence="7">
    <location>
        <begin position="386"/>
        <end position="405"/>
    </location>
</feature>
<evidence type="ECO:0000313" key="8">
    <source>
        <dbReference type="EMBL" id="QBD81572.1"/>
    </source>
</evidence>
<dbReference type="GO" id="GO:0016758">
    <property type="term" value="F:hexosyltransferase activity"/>
    <property type="evidence" value="ECO:0007669"/>
    <property type="project" value="TreeGrafter"/>
</dbReference>
<evidence type="ECO:0000256" key="5">
    <source>
        <dbReference type="ARBA" id="ARBA00022989"/>
    </source>
</evidence>
<dbReference type="RefSeq" id="WP_129892633.1">
    <property type="nucleotide sequence ID" value="NZ_CP035758.1"/>
</dbReference>
<gene>
    <name evidence="8" type="ORF">EPA93_38630</name>
</gene>
<evidence type="ECO:0000256" key="3">
    <source>
        <dbReference type="ARBA" id="ARBA00022679"/>
    </source>
</evidence>
<evidence type="ECO:0000256" key="2">
    <source>
        <dbReference type="ARBA" id="ARBA00022676"/>
    </source>
</evidence>
<dbReference type="Gene3D" id="3.90.550.10">
    <property type="entry name" value="Spore Coat Polysaccharide Biosynthesis Protein SpsA, Chain A"/>
    <property type="match status" value="1"/>
</dbReference>
<dbReference type="OrthoDB" id="154460at2"/>
<sequence length="541" mass="62524">MEKLKNYRRDLSRRVIGIVLAAAALYYILWLPGVLNRGVWWLAYPFFMAHSFFVILVYVTVFNNWSRSQIRMSRCTTNMMPYVAVLVPTYNEPVTMVRKTLESVLTQRWPLEKLVIVVGDDGYRREIRHMVEGLQGRYLPACIHYLQPPAKYTSFRKGNAKDGNLNAMLDFVVEAYPDIQFIESRDADDLVSDLHFLQCTVGYLLCHPRTAYVQTIKDALVSRGDPFGNRLTYFYQGMMLSRDAANAAFPCGSGLVWRREHLVAIGGFSTWNVVEDLYSGYVALQRGFRGAYLPIVGALAQVAPEDLPNIYKQFGTWALDTFRLCLWKCPLTIKGLTVRQRLQFMELGLFYLSSIPLLILMLVPIISLTCQVKPFIVDPLNYGLHFWPYALLVEAFALVLGSDVALKETWRAKQMQVCLMFVYIKAFLLALYYGPLKKPQYIVTRKVRRAQLYWREILPHLALFGLLLIAVTYHIVLCSVQHFKRLDPGSLYWAALYIILLTASIRRSWYGVDLKKHFSSVLQKRKPEYRTLGKQWKQSTY</sequence>
<evidence type="ECO:0000256" key="6">
    <source>
        <dbReference type="ARBA" id="ARBA00023136"/>
    </source>
</evidence>
<keyword evidence="3 8" id="KW-0808">Transferase</keyword>
<dbReference type="KEGG" id="kbs:EPA93_38630"/>
<dbReference type="PANTHER" id="PTHR43867:SF2">
    <property type="entry name" value="CELLULOSE SYNTHASE CATALYTIC SUBUNIT A [UDP-FORMING]"/>
    <property type="match status" value="1"/>
</dbReference>
<reference evidence="8 9" key="1">
    <citation type="submission" date="2019-01" db="EMBL/GenBank/DDBJ databases">
        <title>Ktedonosporobacter rubrisoli SCAWS-G2.</title>
        <authorList>
            <person name="Huang Y."/>
            <person name="Yan B."/>
        </authorList>
    </citation>
    <scope>NUCLEOTIDE SEQUENCE [LARGE SCALE GENOMIC DNA]</scope>
    <source>
        <strain evidence="8 9">SCAWS-G2</strain>
    </source>
</reference>